<dbReference type="AlphaFoldDB" id="A0A9W7D651"/>
<comment type="caution">
    <text evidence="2">The sequence shown here is derived from an EMBL/GenBank/DDBJ whole genome shotgun (WGS) entry which is preliminary data.</text>
</comment>
<gene>
    <name evidence="2" type="ORF">Pfra01_002214000</name>
</gene>
<dbReference type="Proteomes" id="UP001165121">
    <property type="component" value="Unassembled WGS sequence"/>
</dbReference>
<keyword evidence="3" id="KW-1185">Reference proteome</keyword>
<reference evidence="2" key="1">
    <citation type="submission" date="2023-04" db="EMBL/GenBank/DDBJ databases">
        <title>Phytophthora fragariaefolia NBRC 109709.</title>
        <authorList>
            <person name="Ichikawa N."/>
            <person name="Sato H."/>
            <person name="Tonouchi N."/>
        </authorList>
    </citation>
    <scope>NUCLEOTIDE SEQUENCE</scope>
    <source>
        <strain evidence="2">NBRC 109709</strain>
    </source>
</reference>
<evidence type="ECO:0000313" key="3">
    <source>
        <dbReference type="Proteomes" id="UP001165121"/>
    </source>
</evidence>
<evidence type="ECO:0000256" key="1">
    <source>
        <dbReference type="SAM" id="MobiDB-lite"/>
    </source>
</evidence>
<protein>
    <submittedName>
        <fullName evidence="2">Unnamed protein product</fullName>
    </submittedName>
</protein>
<dbReference type="EMBL" id="BSXT01003289">
    <property type="protein sequence ID" value="GMF53502.1"/>
    <property type="molecule type" value="Genomic_DNA"/>
</dbReference>
<feature type="region of interest" description="Disordered" evidence="1">
    <location>
        <begin position="165"/>
        <end position="195"/>
    </location>
</feature>
<feature type="region of interest" description="Disordered" evidence="1">
    <location>
        <begin position="1"/>
        <end position="39"/>
    </location>
</feature>
<name>A0A9W7D651_9STRA</name>
<organism evidence="2 3">
    <name type="scientific">Phytophthora fragariaefolia</name>
    <dbReference type="NCBI Taxonomy" id="1490495"/>
    <lineage>
        <taxon>Eukaryota</taxon>
        <taxon>Sar</taxon>
        <taxon>Stramenopiles</taxon>
        <taxon>Oomycota</taxon>
        <taxon>Peronosporomycetes</taxon>
        <taxon>Peronosporales</taxon>
        <taxon>Peronosporaceae</taxon>
        <taxon>Phytophthora</taxon>
    </lineage>
</organism>
<sequence length="238" mass="25765">MSPNPTSLTNQEEEAGSSAGVIGRNLPASESESPAATRLFSKTRTLRDREYSKDTAVVSVQRSSSFPVHSPTVNQRLTSEIKQTLPAIRKPGGPVETYITDVLKIQRVLAESNDPIPDYKVSKLMFTNVMNVYPKITDDVTGRGIQTQEFTIHASRAELVSAEMTEPARAQHGGATSSGTGLPSGRPPLQANITKLGGKGKANAVASTMAIVVDQFPVLRLPIQQRRMWPRRSKTLAA</sequence>
<accession>A0A9W7D651</accession>
<proteinExistence type="predicted"/>
<evidence type="ECO:0000313" key="2">
    <source>
        <dbReference type="EMBL" id="GMF53502.1"/>
    </source>
</evidence>
<feature type="compositionally biased region" description="Polar residues" evidence="1">
    <location>
        <begin position="1"/>
        <end position="10"/>
    </location>
</feature>